<keyword evidence="3 7" id="KW-0812">Transmembrane</keyword>
<evidence type="ECO:0000313" key="9">
    <source>
        <dbReference type="Proteomes" id="UP000016960"/>
    </source>
</evidence>
<evidence type="ECO:0000256" key="7">
    <source>
        <dbReference type="HAMAP-Rule" id="MF_01329"/>
    </source>
</evidence>
<dbReference type="InterPro" id="IPR010284">
    <property type="entry name" value="PSII_Ycf12_core-subunit"/>
</dbReference>
<dbReference type="AlphaFoldDB" id="U5DJB1"/>
<keyword evidence="7" id="KW-0793">Thylakoid</keyword>
<comment type="function">
    <text evidence="7">A core subunit of photosystem II (PSII), probably helps stabilize the reaction center.</text>
</comment>
<accession>U5DJB1</accession>
<organism evidence="8 9">
    <name type="scientific">Rubidibacter lacunae KORDI 51-2</name>
    <dbReference type="NCBI Taxonomy" id="582515"/>
    <lineage>
        <taxon>Bacteria</taxon>
        <taxon>Bacillati</taxon>
        <taxon>Cyanobacteriota</taxon>
        <taxon>Cyanophyceae</taxon>
        <taxon>Oscillatoriophycideae</taxon>
        <taxon>Chroococcales</taxon>
        <taxon>Aphanothecaceae</taxon>
        <taxon>Rubidibacter</taxon>
    </lineage>
</organism>
<dbReference type="OrthoDB" id="516821at2"/>
<dbReference type="EMBL" id="ASSJ01000097">
    <property type="protein sequence ID" value="ERN39775.1"/>
    <property type="molecule type" value="Genomic_DNA"/>
</dbReference>
<keyword evidence="4 7" id="KW-1133">Transmembrane helix</keyword>
<protein>
    <recommendedName>
        <fullName evidence="7">Photosystem II reaction center protein Psb30</fullName>
    </recommendedName>
    <alternativeName>
        <fullName evidence="7">Photosystem II reaction center protein Ycf12</fullName>
    </alternativeName>
</protein>
<evidence type="ECO:0000256" key="2">
    <source>
        <dbReference type="ARBA" id="ARBA00022531"/>
    </source>
</evidence>
<keyword evidence="2 7" id="KW-0602">Photosynthesis</keyword>
<comment type="subunit">
    <text evidence="7">PSII is composed of 1 copy each of membrane proteins PsbA, PsbB, PsbC, PsbD, PsbE, PsbF, PsbH, PsbI, PsbJ, PsbK, PsbL, PsbM, PsbT, PsbX, PsbY, PsbZ, Psb30/Ycf12, peripheral proteins PsbO, CyanoQ (PsbQ), PsbU, PsbV and a large number of cofactors. It forms dimeric complexes.</text>
</comment>
<dbReference type="HAMAP" id="MF_01329">
    <property type="entry name" value="PSII_Psb30_Ycf12"/>
    <property type="match status" value="1"/>
</dbReference>
<evidence type="ECO:0000256" key="1">
    <source>
        <dbReference type="ARBA" id="ARBA00004167"/>
    </source>
</evidence>
<dbReference type="NCBIfam" id="NF010239">
    <property type="entry name" value="PRK13686.1"/>
    <property type="match status" value="1"/>
</dbReference>
<keyword evidence="6 7" id="KW-0604">Photosystem II</keyword>
<gene>
    <name evidence="7" type="primary">psb30</name>
    <name evidence="7" type="synonym">ycf12</name>
    <name evidence="8" type="ORF">KR51_00037520</name>
</gene>
<feature type="transmembrane region" description="Helical" evidence="7">
    <location>
        <begin position="12"/>
        <end position="32"/>
    </location>
</feature>
<comment type="similarity">
    <text evidence="7">Belongs to the Psb30/Ycf12 family.</text>
</comment>
<comment type="subcellular location">
    <subcellularLocation>
        <location evidence="7">Cellular thylakoid membrane</location>
        <topology evidence="7">Single-pass membrane protein</topology>
    </subcellularLocation>
    <subcellularLocation>
        <location evidence="1">Membrane</location>
        <topology evidence="1">Single-pass membrane protein</topology>
    </subcellularLocation>
</comment>
<evidence type="ECO:0000256" key="5">
    <source>
        <dbReference type="ARBA" id="ARBA00023136"/>
    </source>
</evidence>
<dbReference type="Pfam" id="PF05969">
    <property type="entry name" value="PSII_Ycf12"/>
    <property type="match status" value="1"/>
</dbReference>
<evidence type="ECO:0000256" key="6">
    <source>
        <dbReference type="ARBA" id="ARBA00023276"/>
    </source>
</evidence>
<dbReference type="GO" id="GO:0031676">
    <property type="term" value="C:plasma membrane-derived thylakoid membrane"/>
    <property type="evidence" value="ECO:0007669"/>
    <property type="project" value="UniProtKB-SubCell"/>
</dbReference>
<evidence type="ECO:0000256" key="4">
    <source>
        <dbReference type="ARBA" id="ARBA00022989"/>
    </source>
</evidence>
<proteinExistence type="inferred from homology"/>
<reference evidence="8 9" key="1">
    <citation type="submission" date="2013-05" db="EMBL/GenBank/DDBJ databases">
        <title>Draft genome sequence of Rubidibacter lacunae KORDI 51-2.</title>
        <authorList>
            <person name="Choi D.H."/>
            <person name="Noh J.H."/>
            <person name="Kwon K.-K."/>
            <person name="Lee J.-H."/>
            <person name="Ryu J.-Y."/>
        </authorList>
    </citation>
    <scope>NUCLEOTIDE SEQUENCE [LARGE SCALE GENOMIC DNA]</scope>
    <source>
        <strain evidence="8 9">KORDI 51-2</strain>
    </source>
</reference>
<name>U5DJB1_9CHRO</name>
<keyword evidence="9" id="KW-1185">Reference proteome</keyword>
<dbReference type="RefSeq" id="WP_022609384.1">
    <property type="nucleotide sequence ID" value="NZ_ASSJ01000097.1"/>
</dbReference>
<dbReference type="STRING" id="582515.KR51_00037520"/>
<keyword evidence="5 7" id="KW-0472">Membrane</keyword>
<sequence length="37" mass="3922">MLSFVTSEVFVQLAFVTLILVAGPVVVVILAFRGGDL</sequence>
<dbReference type="GO" id="GO:0015979">
    <property type="term" value="P:photosynthesis"/>
    <property type="evidence" value="ECO:0007669"/>
    <property type="project" value="UniProtKB-KW"/>
</dbReference>
<comment type="caution">
    <text evidence="8">The sequence shown here is derived from an EMBL/GenBank/DDBJ whole genome shotgun (WGS) entry which is preliminary data.</text>
</comment>
<dbReference type="Proteomes" id="UP000016960">
    <property type="component" value="Unassembled WGS sequence"/>
</dbReference>
<dbReference type="GO" id="GO:0009523">
    <property type="term" value="C:photosystem II"/>
    <property type="evidence" value="ECO:0007669"/>
    <property type="project" value="UniProtKB-KW"/>
</dbReference>
<evidence type="ECO:0000256" key="3">
    <source>
        <dbReference type="ARBA" id="ARBA00022692"/>
    </source>
</evidence>
<evidence type="ECO:0000313" key="8">
    <source>
        <dbReference type="EMBL" id="ERN39775.1"/>
    </source>
</evidence>
<dbReference type="InParanoid" id="U5DJB1"/>